<dbReference type="PANTHER" id="PTHR47938">
    <property type="entry name" value="RESPIRATORY COMPLEX I CHAPERONE (CIA84), PUTATIVE (AFU_ORTHOLOGUE AFUA_2G06020)-RELATED"/>
    <property type="match status" value="1"/>
</dbReference>
<dbReference type="PANTHER" id="PTHR47938:SF35">
    <property type="entry name" value="PENTATRICOPEPTIDE REPEAT-CONTAINING PROTEIN 4, MITOCHONDRIAL-RELATED"/>
    <property type="match status" value="1"/>
</dbReference>
<protein>
    <recommendedName>
        <fullName evidence="3">Pentacotripeptide-repeat region of PRORP domain-containing protein</fullName>
    </recommendedName>
</protein>
<dbReference type="GO" id="GO:0003729">
    <property type="term" value="F:mRNA binding"/>
    <property type="evidence" value="ECO:0007669"/>
    <property type="project" value="TreeGrafter"/>
</dbReference>
<feature type="region of interest" description="Disordered" evidence="1">
    <location>
        <begin position="1"/>
        <end position="46"/>
    </location>
</feature>
<evidence type="ECO:0008006" key="3">
    <source>
        <dbReference type="Google" id="ProtNLM"/>
    </source>
</evidence>
<feature type="compositionally biased region" description="Basic and acidic residues" evidence="1">
    <location>
        <begin position="1686"/>
        <end position="1695"/>
    </location>
</feature>
<feature type="compositionally biased region" description="Basic and acidic residues" evidence="1">
    <location>
        <begin position="339"/>
        <end position="348"/>
    </location>
</feature>
<accession>A0A0G4GQK8</accession>
<evidence type="ECO:0000256" key="1">
    <source>
        <dbReference type="SAM" id="MobiDB-lite"/>
    </source>
</evidence>
<feature type="region of interest" description="Disordered" evidence="1">
    <location>
        <begin position="1686"/>
        <end position="1727"/>
    </location>
</feature>
<gene>
    <name evidence="2" type="ORF">Cvel_22938</name>
</gene>
<sequence>MGIHSLGRSHSGHASLRTGSLSEARSLRDLRSPTPSCSPPPEDAVSLPQRRHRCLFVHRRRSRKFQRGAARAGFLFGPSVRLWPSLPSHGSSWIPMPPRHFVTVPPTPTYSLSTLLNKNLEGREGRADKGDMGDGSLPPFLSVSDTQQEEGRGSKLPRKRLMRPDGSTVAEVPLSPQGVPPVSLRDAAELERCAVEGDVDRARRLLASIQLSAGGSKEGIVEGLVIRLCENGLFDRACDVALWEETAEVPSASVLVLRELLGYILRSRSPKGRWIAQKGSLPPSKIDAVAATLVLRAGVPEVLKDRSLLELFLSLTSDLQEGGRGGVSRDVMDVVERARRKREREQGLKRRSQNGSSPPLSIVRQIPSPQALRDRGIDRREIVKFHAELLKFVLESERIDPALLPEPRREGRDATPLGRYGDALFQALEEAGVSGDLQLPVINEWLKGLARGGERMAKLVEEEFEALEVEPDSETFASLITARGRSSASPILYARQTYQRCRLLFPNPADALDPLIAFFDVLAADSNEGVLAFICAKEAWSEWSESALRSSEVSGAVWSEAVERYARLLSFIGRSSSECRPSAAKCLSDLFSSQGGKTKVRSLSRQTAVAGVNLLVEDIVCSVEGEGSSALREGETSPPGLFTSYWRAAARLMDLSRDFVVLASQAGEGGGASELLRPLDCAKQVLEDFQELEAPLPPRLCAAALMLFAECQKELQGSQAVWASEVGWKLIRRLADEEKEAIAANSREEEGGFRPPAAALEAGIAFLSSSSRSTDVGRAVSLLGFMKKQGRQPRPLAYSAVLRALQLTPERWKDSLRILRGASVANVKLGNGDLEAVLSTLCVGLGGRAAEYFESVVDDASICGVVPSSLCFRRMLSCVASREEGCSVDRVMRILNKMRETRVEVDSACALFVLQGLSRAPAGGFSWDFLRKMVEVARRGFDVSFYETFFACLERLGKGDLGDSGARAFVSDVWAEAQEVLEEHEVKKLVGRFETVLSAFLDVVETQQETPMMESLIVCLAEKEKGSALDLAVTGLKGRVKEMVAVSVEVVGAVLRALEGAGRGPDLLVLARYLREEGALTDPSLLRLYLQCLCREGSPEGLAEADSLLRELNDAGNSRASDFAEVVGAMCRADMPWWDVTETFWNFLPLAAAAAERDPSGQTEGLPQLFCAALRALSNAPGSAAATAEARAIRSEFEKRDRPEWREYRVEVFALLSCVVGKGGDLDDFLRLRLRIRAMAASDSVGVRAYDCAFEFLEQVLMDRSLEDSERDLWTSRLWILLASEKLPLTLETLRLTAMLSRNVMTDRAVQVTRAAFRRLSLLPNPVKLSDSRLQSVVSRQTSACLKSLRTRPEGCGWVEGERILGDAERLLPKGEFLSIEAYTALLLCYRAASVGPQWHRAVDLLRSLASRGFFLSEGLSSSDLQRLYERVMSVLTGRNRSESTKQTCLKKFRWGRPREILQIRQFFEQSLGLEATPVIFAHHMWALLNQRWPDVPAAVQLLEEAEKRGFVPHSLVMRVMLNIAEQTADVESARVILENLHAYGYAKMRHVDKVLRVCSVARWGSHMSTAVEVLRWAAREGILNPGPLTCKNLFLIASQGVEHEEYDELAEECVRCARDVNFGYEEPPKMPTNGPALQAYKAECLKSGILLSEVGKIEKFFRLLGIDIWSVMGELERLSWDEGVEKRRRERKGEEDWDGEIGEKQEQRKRVEGSSAMLDDLVDHPS</sequence>
<dbReference type="InterPro" id="IPR011990">
    <property type="entry name" value="TPR-like_helical_dom_sf"/>
</dbReference>
<evidence type="ECO:0000313" key="2">
    <source>
        <dbReference type="EMBL" id="CEM32739.1"/>
    </source>
</evidence>
<name>A0A0G4GQK8_9ALVE</name>
<feature type="region of interest" description="Disordered" evidence="1">
    <location>
        <begin position="339"/>
        <end position="365"/>
    </location>
</feature>
<proteinExistence type="predicted"/>
<organism evidence="2">
    <name type="scientific">Chromera velia CCMP2878</name>
    <dbReference type="NCBI Taxonomy" id="1169474"/>
    <lineage>
        <taxon>Eukaryota</taxon>
        <taxon>Sar</taxon>
        <taxon>Alveolata</taxon>
        <taxon>Colpodellida</taxon>
        <taxon>Chromeraceae</taxon>
        <taxon>Chromera</taxon>
    </lineage>
</organism>
<dbReference type="EMBL" id="CDMZ01001445">
    <property type="protein sequence ID" value="CEM32739.1"/>
    <property type="molecule type" value="Genomic_DNA"/>
</dbReference>
<dbReference type="VEuPathDB" id="CryptoDB:Cvel_22938"/>
<reference evidence="2" key="1">
    <citation type="submission" date="2014-11" db="EMBL/GenBank/DDBJ databases">
        <authorList>
            <person name="Otto D Thomas"/>
            <person name="Naeem Raeece"/>
        </authorList>
    </citation>
    <scope>NUCLEOTIDE SEQUENCE</scope>
</reference>
<feature type="region of interest" description="Disordered" evidence="1">
    <location>
        <begin position="123"/>
        <end position="169"/>
    </location>
</feature>
<feature type="compositionally biased region" description="Basic and acidic residues" evidence="1">
    <location>
        <begin position="1702"/>
        <end position="1713"/>
    </location>
</feature>
<dbReference type="Gene3D" id="1.25.40.10">
    <property type="entry name" value="Tetratricopeptide repeat domain"/>
    <property type="match status" value="1"/>
</dbReference>
<feature type="compositionally biased region" description="Basic and acidic residues" evidence="1">
    <location>
        <begin position="123"/>
        <end position="132"/>
    </location>
</feature>